<reference evidence="2 3" key="1">
    <citation type="journal article" date="2021" name="Commun. Biol.">
        <title>The genome of Shorea leprosula (Dipterocarpaceae) highlights the ecological relevance of drought in aseasonal tropical rainforests.</title>
        <authorList>
            <person name="Ng K.K.S."/>
            <person name="Kobayashi M.J."/>
            <person name="Fawcett J.A."/>
            <person name="Hatakeyama M."/>
            <person name="Paape T."/>
            <person name="Ng C.H."/>
            <person name="Ang C.C."/>
            <person name="Tnah L.H."/>
            <person name="Lee C.T."/>
            <person name="Nishiyama T."/>
            <person name="Sese J."/>
            <person name="O'Brien M.J."/>
            <person name="Copetti D."/>
            <person name="Mohd Noor M.I."/>
            <person name="Ong R.C."/>
            <person name="Putra M."/>
            <person name="Sireger I.Z."/>
            <person name="Indrioko S."/>
            <person name="Kosugi Y."/>
            <person name="Izuno A."/>
            <person name="Isagi Y."/>
            <person name="Lee S.L."/>
            <person name="Shimizu K.K."/>
        </authorList>
    </citation>
    <scope>NUCLEOTIDE SEQUENCE [LARGE SCALE GENOMIC DNA]</scope>
    <source>
        <strain evidence="2">214</strain>
    </source>
</reference>
<dbReference type="AlphaFoldDB" id="A0AAV5LTH3"/>
<evidence type="ECO:0000313" key="3">
    <source>
        <dbReference type="Proteomes" id="UP001054252"/>
    </source>
</evidence>
<evidence type="ECO:0000259" key="1">
    <source>
        <dbReference type="Pfam" id="PF14111"/>
    </source>
</evidence>
<gene>
    <name evidence="2" type="ORF">SLEP1_g48320</name>
</gene>
<accession>A0AAV5LTH3</accession>
<dbReference type="Pfam" id="PF14111">
    <property type="entry name" value="DUF4283"/>
    <property type="match status" value="1"/>
</dbReference>
<name>A0AAV5LTH3_9ROSI</name>
<dbReference type="InterPro" id="IPR025558">
    <property type="entry name" value="DUF4283"/>
</dbReference>
<comment type="caution">
    <text evidence="2">The sequence shown here is derived from an EMBL/GenBank/DDBJ whole genome shotgun (WGS) entry which is preliminary data.</text>
</comment>
<organism evidence="2 3">
    <name type="scientific">Rubroshorea leprosula</name>
    <dbReference type="NCBI Taxonomy" id="152421"/>
    <lineage>
        <taxon>Eukaryota</taxon>
        <taxon>Viridiplantae</taxon>
        <taxon>Streptophyta</taxon>
        <taxon>Embryophyta</taxon>
        <taxon>Tracheophyta</taxon>
        <taxon>Spermatophyta</taxon>
        <taxon>Magnoliopsida</taxon>
        <taxon>eudicotyledons</taxon>
        <taxon>Gunneridae</taxon>
        <taxon>Pentapetalae</taxon>
        <taxon>rosids</taxon>
        <taxon>malvids</taxon>
        <taxon>Malvales</taxon>
        <taxon>Dipterocarpaceae</taxon>
        <taxon>Rubroshorea</taxon>
    </lineage>
</organism>
<feature type="domain" description="DUF4283" evidence="1">
    <location>
        <begin position="51"/>
        <end position="105"/>
    </location>
</feature>
<dbReference type="Proteomes" id="UP001054252">
    <property type="component" value="Unassembled WGS sequence"/>
</dbReference>
<keyword evidence="3" id="KW-1185">Reference proteome</keyword>
<evidence type="ECO:0000313" key="2">
    <source>
        <dbReference type="EMBL" id="GKV40711.1"/>
    </source>
</evidence>
<protein>
    <recommendedName>
        <fullName evidence="1">DUF4283 domain-containing protein</fullName>
    </recommendedName>
</protein>
<proteinExistence type="predicted"/>
<dbReference type="EMBL" id="BPVZ01000143">
    <property type="protein sequence ID" value="GKV40711.1"/>
    <property type="molecule type" value="Genomic_DNA"/>
</dbReference>
<sequence length="106" mass="12411">MFTETSIHSSINYSTKENVLIISLILEDKECLYWPHHLNVTVKLFRPSMEFGYVVQKLEQAWSFANDFDVIDLDKGFLLIKLSSEEDFSTILKQGPWFIGDQFLFI</sequence>